<evidence type="ECO:0000313" key="4">
    <source>
        <dbReference type="EMBL" id="UTJ05460.1"/>
    </source>
</evidence>
<evidence type="ECO:0000256" key="1">
    <source>
        <dbReference type="ARBA" id="ARBA00023284"/>
    </source>
</evidence>
<dbReference type="EMBL" id="CP100595">
    <property type="protein sequence ID" value="UTJ05460.1"/>
    <property type="molecule type" value="Genomic_DNA"/>
</dbReference>
<keyword evidence="1" id="KW-0676">Redox-active center</keyword>
<dbReference type="SUPFAM" id="SSF52833">
    <property type="entry name" value="Thioredoxin-like"/>
    <property type="match status" value="1"/>
</dbReference>
<keyword evidence="2" id="KW-1133">Transmembrane helix</keyword>
<gene>
    <name evidence="4" type="ORF">NJU99_09290</name>
</gene>
<reference evidence="4" key="1">
    <citation type="submission" date="2022-07" db="EMBL/GenBank/DDBJ databases">
        <title>Arcobacter roscoffensis sp. nov., a marine bacterium isolated from coastal seawater collected from Roscoff, France.</title>
        <authorList>
            <person name="Pascual J."/>
            <person name="Lepeaux C."/>
            <person name="Methner A."/>
            <person name="Overmann J."/>
        </authorList>
    </citation>
    <scope>NUCLEOTIDE SEQUENCE</scope>
    <source>
        <strain evidence="4">ARW1-2F2</strain>
    </source>
</reference>
<dbReference type="InterPro" id="IPR000866">
    <property type="entry name" value="AhpC/TSA"/>
</dbReference>
<dbReference type="PANTHER" id="PTHR42852">
    <property type="entry name" value="THIOL:DISULFIDE INTERCHANGE PROTEIN DSBE"/>
    <property type="match status" value="1"/>
</dbReference>
<dbReference type="InterPro" id="IPR050553">
    <property type="entry name" value="Thioredoxin_ResA/DsbE_sf"/>
</dbReference>
<proteinExistence type="predicted"/>
<dbReference type="InterPro" id="IPR036249">
    <property type="entry name" value="Thioredoxin-like_sf"/>
</dbReference>
<feature type="domain" description="Thioredoxin" evidence="3">
    <location>
        <begin position="20"/>
        <end position="164"/>
    </location>
</feature>
<evidence type="ECO:0000259" key="3">
    <source>
        <dbReference type="PROSITE" id="PS51352"/>
    </source>
</evidence>
<dbReference type="InterPro" id="IPR017937">
    <property type="entry name" value="Thioredoxin_CS"/>
</dbReference>
<organism evidence="4 5">
    <name type="scientific">Arcobacter roscoffensis</name>
    <dbReference type="NCBI Taxonomy" id="2961520"/>
    <lineage>
        <taxon>Bacteria</taxon>
        <taxon>Pseudomonadati</taxon>
        <taxon>Campylobacterota</taxon>
        <taxon>Epsilonproteobacteria</taxon>
        <taxon>Campylobacterales</taxon>
        <taxon>Arcobacteraceae</taxon>
        <taxon>Arcobacter</taxon>
    </lineage>
</organism>
<keyword evidence="5" id="KW-1185">Reference proteome</keyword>
<keyword evidence="2" id="KW-0812">Transmembrane</keyword>
<protein>
    <submittedName>
        <fullName evidence="4">Redoxin family protein</fullName>
    </submittedName>
</protein>
<dbReference type="PROSITE" id="PS00194">
    <property type="entry name" value="THIOREDOXIN_1"/>
    <property type="match status" value="1"/>
</dbReference>
<accession>A0ABY5E167</accession>
<keyword evidence="2" id="KW-0472">Membrane</keyword>
<dbReference type="RefSeq" id="WP_254575641.1">
    <property type="nucleotide sequence ID" value="NZ_CP100595.1"/>
</dbReference>
<dbReference type="PROSITE" id="PS51352">
    <property type="entry name" value="THIOREDOXIN_2"/>
    <property type="match status" value="1"/>
</dbReference>
<name>A0ABY5E167_9BACT</name>
<evidence type="ECO:0000256" key="2">
    <source>
        <dbReference type="SAM" id="Phobius"/>
    </source>
</evidence>
<dbReference type="Pfam" id="PF00578">
    <property type="entry name" value="AhpC-TSA"/>
    <property type="match status" value="1"/>
</dbReference>
<feature type="transmembrane region" description="Helical" evidence="2">
    <location>
        <begin position="12"/>
        <end position="29"/>
    </location>
</feature>
<dbReference type="Proteomes" id="UP001060012">
    <property type="component" value="Chromosome"/>
</dbReference>
<sequence length="164" mass="19197">MNPKIKKYLKESIKFIIILAIALNVISYFKSQDLNKDDLIYTSYKLLDNSEYNMPKDKPVLVHFWATWCPTCEVEASNIEKISKDYEVITIATQSGSTKEIQNYLKKHNLSFKVVNDEDGFYSRTFNIKAFPTTLIYDENRTLKFSEVGYTSTLGLYARMWWVD</sequence>
<evidence type="ECO:0000313" key="5">
    <source>
        <dbReference type="Proteomes" id="UP001060012"/>
    </source>
</evidence>
<dbReference type="Gene3D" id="3.40.30.10">
    <property type="entry name" value="Glutaredoxin"/>
    <property type="match status" value="1"/>
</dbReference>
<dbReference type="InterPro" id="IPR013766">
    <property type="entry name" value="Thioredoxin_domain"/>
</dbReference>
<dbReference type="PANTHER" id="PTHR42852:SF17">
    <property type="entry name" value="THIOREDOXIN-LIKE PROTEIN HI_1115"/>
    <property type="match status" value="1"/>
</dbReference>